<keyword evidence="4 12" id="KW-0479">Metal-binding</keyword>
<keyword evidence="15" id="KW-1185">Reference proteome</keyword>
<dbReference type="InterPro" id="IPR009000">
    <property type="entry name" value="Transl_B-barrel_sf"/>
</dbReference>
<dbReference type="AlphaFoldDB" id="A0AB34JQC2"/>
<dbReference type="Pfam" id="PF01411">
    <property type="entry name" value="tRNA-synt_2c"/>
    <property type="match status" value="1"/>
</dbReference>
<evidence type="ECO:0000256" key="11">
    <source>
        <dbReference type="ARBA" id="ARBA00048300"/>
    </source>
</evidence>
<dbReference type="Pfam" id="PF02272">
    <property type="entry name" value="DHHA1"/>
    <property type="match status" value="1"/>
</dbReference>
<dbReference type="PROSITE" id="PS50860">
    <property type="entry name" value="AA_TRNA_LIGASE_II_ALA"/>
    <property type="match status" value="1"/>
</dbReference>
<keyword evidence="10 12" id="KW-0030">Aminoacyl-tRNA synthetase</keyword>
<gene>
    <name evidence="14" type="ORF">AB1Y20_019130</name>
</gene>
<dbReference type="PANTHER" id="PTHR11777">
    <property type="entry name" value="ALANYL-TRNA SYNTHETASE"/>
    <property type="match status" value="1"/>
</dbReference>
<dbReference type="InterPro" id="IPR045864">
    <property type="entry name" value="aa-tRNA-synth_II/BPL/LPL"/>
</dbReference>
<dbReference type="GO" id="GO:0004813">
    <property type="term" value="F:alanine-tRNA ligase activity"/>
    <property type="evidence" value="ECO:0007669"/>
    <property type="project" value="UniProtKB-UniRule"/>
</dbReference>
<dbReference type="InterPro" id="IPR018163">
    <property type="entry name" value="Thr/Ala-tRNA-synth_IIc_edit"/>
</dbReference>
<dbReference type="Gene3D" id="3.10.310.40">
    <property type="match status" value="1"/>
</dbReference>
<evidence type="ECO:0000256" key="4">
    <source>
        <dbReference type="ARBA" id="ARBA00022723"/>
    </source>
</evidence>
<dbReference type="SUPFAM" id="SSF55186">
    <property type="entry name" value="ThrRS/AlaRS common domain"/>
    <property type="match status" value="1"/>
</dbReference>
<dbReference type="Gene3D" id="3.30.980.10">
    <property type="entry name" value="Threonyl-trna Synthetase, Chain A, domain 2"/>
    <property type="match status" value="1"/>
</dbReference>
<evidence type="ECO:0000259" key="13">
    <source>
        <dbReference type="PROSITE" id="PS50860"/>
    </source>
</evidence>
<comment type="subcellular location">
    <subcellularLocation>
        <location evidence="12">Mitochondrion</location>
    </subcellularLocation>
    <subcellularLocation>
        <location evidence="12">Cytoplasm</location>
    </subcellularLocation>
</comment>
<keyword evidence="2 12" id="KW-0820">tRNA-binding</keyword>
<dbReference type="FunFam" id="3.30.930.10:FF:000011">
    <property type="entry name" value="Alanine--tRNA ligase, cytoplasmic"/>
    <property type="match status" value="1"/>
</dbReference>
<evidence type="ECO:0000256" key="5">
    <source>
        <dbReference type="ARBA" id="ARBA00022741"/>
    </source>
</evidence>
<dbReference type="FunFam" id="3.30.980.10:FF:000004">
    <property type="entry name" value="Alanine--tRNA ligase, cytoplasmic"/>
    <property type="match status" value="1"/>
</dbReference>
<dbReference type="GO" id="GO:0008270">
    <property type="term" value="F:zinc ion binding"/>
    <property type="evidence" value="ECO:0007669"/>
    <property type="project" value="UniProtKB-UniRule"/>
</dbReference>
<name>A0AB34JQC2_PRYPA</name>
<dbReference type="InterPro" id="IPR003156">
    <property type="entry name" value="DHHA1_dom"/>
</dbReference>
<dbReference type="Pfam" id="PF07973">
    <property type="entry name" value="tRNA_SAD"/>
    <property type="match status" value="1"/>
</dbReference>
<protein>
    <recommendedName>
        <fullName evidence="12">Alanine--tRNA ligase</fullName>
        <ecNumber evidence="12">6.1.1.7</ecNumber>
    </recommendedName>
    <alternativeName>
        <fullName evidence="12">Alanyl-tRNA synthetase</fullName>
        <shortName evidence="12">AlaRS</shortName>
    </alternativeName>
</protein>
<dbReference type="InterPro" id="IPR023033">
    <property type="entry name" value="Ala_tRNA_ligase_euk/bac"/>
</dbReference>
<dbReference type="GO" id="GO:0005739">
    <property type="term" value="C:mitochondrion"/>
    <property type="evidence" value="ECO:0007669"/>
    <property type="project" value="UniProtKB-SubCell"/>
</dbReference>
<dbReference type="SUPFAM" id="SSF55681">
    <property type="entry name" value="Class II aaRS and biotin synthetases"/>
    <property type="match status" value="1"/>
</dbReference>
<dbReference type="PANTHER" id="PTHR11777:SF9">
    <property type="entry name" value="ALANINE--TRNA LIGASE, CYTOPLASMIC"/>
    <property type="match status" value="1"/>
</dbReference>
<dbReference type="Proteomes" id="UP001515480">
    <property type="component" value="Unassembled WGS sequence"/>
</dbReference>
<dbReference type="GO" id="GO:0005524">
    <property type="term" value="F:ATP binding"/>
    <property type="evidence" value="ECO:0007669"/>
    <property type="project" value="UniProtKB-UniRule"/>
</dbReference>
<dbReference type="GO" id="GO:0000049">
    <property type="term" value="F:tRNA binding"/>
    <property type="evidence" value="ECO:0007669"/>
    <property type="project" value="UniProtKB-KW"/>
</dbReference>
<evidence type="ECO:0000256" key="10">
    <source>
        <dbReference type="ARBA" id="ARBA00023146"/>
    </source>
</evidence>
<dbReference type="InterPro" id="IPR018164">
    <property type="entry name" value="Ala-tRNA-synth_IIc_N"/>
</dbReference>
<dbReference type="Gene3D" id="2.40.30.130">
    <property type="match status" value="1"/>
</dbReference>
<reference evidence="14 15" key="1">
    <citation type="journal article" date="2024" name="Science">
        <title>Giant polyketide synthase enzymes in the biosynthesis of giant marine polyether toxins.</title>
        <authorList>
            <person name="Fallon T.R."/>
            <person name="Shende V.V."/>
            <person name="Wierzbicki I.H."/>
            <person name="Pendleton A.L."/>
            <person name="Watervoot N.F."/>
            <person name="Auber R.P."/>
            <person name="Gonzalez D.J."/>
            <person name="Wisecaver J.H."/>
            <person name="Moore B.S."/>
        </authorList>
    </citation>
    <scope>NUCLEOTIDE SEQUENCE [LARGE SCALE GENOMIC DNA]</scope>
    <source>
        <strain evidence="14 15">12B1</strain>
    </source>
</reference>
<evidence type="ECO:0000313" key="15">
    <source>
        <dbReference type="Proteomes" id="UP001515480"/>
    </source>
</evidence>
<dbReference type="Gene3D" id="3.30.930.10">
    <property type="entry name" value="Bira Bifunctional Protein, Domain 2"/>
    <property type="match status" value="1"/>
</dbReference>
<evidence type="ECO:0000256" key="2">
    <source>
        <dbReference type="ARBA" id="ARBA00022555"/>
    </source>
</evidence>
<dbReference type="InterPro" id="IPR018162">
    <property type="entry name" value="Ala-tRNA-ligase_IIc_anticod-bd"/>
</dbReference>
<feature type="binding site" evidence="12">
    <location>
        <position position="601"/>
    </location>
    <ligand>
        <name>Zn(2+)</name>
        <dbReference type="ChEBI" id="CHEBI:29105"/>
    </ligand>
</feature>
<dbReference type="EMBL" id="JBGBPQ010000005">
    <property type="protein sequence ID" value="KAL1524223.1"/>
    <property type="molecule type" value="Genomic_DNA"/>
</dbReference>
<dbReference type="EC" id="6.1.1.7" evidence="12"/>
<keyword evidence="12" id="KW-0963">Cytoplasm</keyword>
<proteinExistence type="inferred from homology"/>
<feature type="binding site" evidence="12">
    <location>
        <position position="724"/>
    </location>
    <ligand>
        <name>Zn(2+)</name>
        <dbReference type="ChEBI" id="CHEBI:29105"/>
    </ligand>
</feature>
<keyword evidence="5 12" id="KW-0547">Nucleotide-binding</keyword>
<keyword evidence="7 12" id="KW-0067">ATP-binding</keyword>
<evidence type="ECO:0000256" key="12">
    <source>
        <dbReference type="HAMAP-Rule" id="MF_03133"/>
    </source>
</evidence>
<comment type="function">
    <text evidence="12">Catalyzes the attachment of alanine to tRNA(Ala) in a two-step reaction: alanine is first activated by ATP to form Ala-AMP and then transferred to the acceptor end of tRNA(Ala). Also edits incorrectly charged tRNA(Ala) via its editing domain.</text>
</comment>
<dbReference type="SUPFAM" id="SSF101353">
    <property type="entry name" value="Putative anticodon-binding domain of alanyl-tRNA synthetase (AlaRS)"/>
    <property type="match status" value="1"/>
</dbReference>
<keyword evidence="12" id="KW-0496">Mitochondrion</keyword>
<dbReference type="SUPFAM" id="SSF50447">
    <property type="entry name" value="Translation proteins"/>
    <property type="match status" value="1"/>
</dbReference>
<comment type="subunit">
    <text evidence="12">Monomer.</text>
</comment>
<dbReference type="SMART" id="SM00863">
    <property type="entry name" value="tRNA_SAD"/>
    <property type="match status" value="1"/>
</dbReference>
<evidence type="ECO:0000256" key="8">
    <source>
        <dbReference type="ARBA" id="ARBA00022884"/>
    </source>
</evidence>
<dbReference type="NCBIfam" id="TIGR00344">
    <property type="entry name" value="alaS"/>
    <property type="match status" value="1"/>
</dbReference>
<dbReference type="InterPro" id="IPR012947">
    <property type="entry name" value="tRNA_SAD"/>
</dbReference>
<keyword evidence="6 12" id="KW-0862">Zinc</keyword>
<organism evidence="14 15">
    <name type="scientific">Prymnesium parvum</name>
    <name type="common">Toxic golden alga</name>
    <dbReference type="NCBI Taxonomy" id="97485"/>
    <lineage>
        <taxon>Eukaryota</taxon>
        <taxon>Haptista</taxon>
        <taxon>Haptophyta</taxon>
        <taxon>Prymnesiophyceae</taxon>
        <taxon>Prymnesiales</taxon>
        <taxon>Prymnesiaceae</taxon>
        <taxon>Prymnesium</taxon>
    </lineage>
</organism>
<comment type="catalytic activity">
    <reaction evidence="11 12">
        <text>tRNA(Ala) + L-alanine + ATP = L-alanyl-tRNA(Ala) + AMP + diphosphate</text>
        <dbReference type="Rhea" id="RHEA:12540"/>
        <dbReference type="Rhea" id="RHEA-COMP:9657"/>
        <dbReference type="Rhea" id="RHEA-COMP:9923"/>
        <dbReference type="ChEBI" id="CHEBI:30616"/>
        <dbReference type="ChEBI" id="CHEBI:33019"/>
        <dbReference type="ChEBI" id="CHEBI:57972"/>
        <dbReference type="ChEBI" id="CHEBI:78442"/>
        <dbReference type="ChEBI" id="CHEBI:78497"/>
        <dbReference type="ChEBI" id="CHEBI:456215"/>
        <dbReference type="EC" id="6.1.1.7"/>
    </reaction>
</comment>
<dbReference type="CDD" id="cd00673">
    <property type="entry name" value="AlaRS_core"/>
    <property type="match status" value="1"/>
</dbReference>
<keyword evidence="9 12" id="KW-0648">Protein biosynthesis</keyword>
<comment type="similarity">
    <text evidence="1">Belongs to the class-II aminoacyl-tRNA synthetase family. Alax-L subfamily.</text>
</comment>
<feature type="domain" description="Alanyl-transfer RNA synthetases family profile" evidence="13">
    <location>
        <begin position="9"/>
        <end position="763"/>
    </location>
</feature>
<comment type="domain">
    <text evidence="12">Consists of three domains; the N-terminal catalytic domain, the editing domain and the C-terminal C-Ala domain. The editing domain removes incorrectly charged amino acids, while the C-Ala domain, along with tRNA(Ala), serves as a bridge to cooperatively bring together the editing and aminoacylation centers thus stimulating deacylation of misacylated tRNAs.</text>
</comment>
<evidence type="ECO:0000256" key="1">
    <source>
        <dbReference type="ARBA" id="ARBA00008429"/>
    </source>
</evidence>
<dbReference type="InterPro" id="IPR050058">
    <property type="entry name" value="Ala-tRNA_ligase"/>
</dbReference>
<evidence type="ECO:0000256" key="3">
    <source>
        <dbReference type="ARBA" id="ARBA00022598"/>
    </source>
</evidence>
<keyword evidence="3 12" id="KW-0436">Ligase</keyword>
<dbReference type="InterPro" id="IPR002318">
    <property type="entry name" value="Ala-tRNA-lgiase_IIc"/>
</dbReference>
<dbReference type="InterPro" id="IPR018165">
    <property type="entry name" value="Ala-tRNA-synth_IIc_core"/>
</dbReference>
<dbReference type="FunFam" id="3.10.310.40:FF:000001">
    <property type="entry name" value="Alanine--tRNA ligase"/>
    <property type="match status" value="1"/>
</dbReference>
<comment type="cofactor">
    <cofactor evidence="12">
        <name>Zn(2+)</name>
        <dbReference type="ChEBI" id="CHEBI:29105"/>
    </cofactor>
    <text evidence="12">Binds 1 zinc ion per subunit.</text>
</comment>
<dbReference type="PRINTS" id="PR00980">
    <property type="entry name" value="TRNASYNTHALA"/>
</dbReference>
<evidence type="ECO:0000256" key="9">
    <source>
        <dbReference type="ARBA" id="ARBA00022917"/>
    </source>
</evidence>
<dbReference type="HAMAP" id="MF_00036_B">
    <property type="entry name" value="Ala_tRNA_synth_B"/>
    <property type="match status" value="1"/>
</dbReference>
<sequence length="961" mass="103582">MSEGNDLLWPADRVRAQFISYFQEKHEHSVVTSSPVVPFDDPTLLFANAGMNQFKPLFIGQATPGSALAGLKRAANTQKCIRAGGKHNDLEDVGMDTYHHTFFEMLGSWSFGDYFKEEAISWAWELMTKVYGLPEDRFYATYFEGDEQLGLPPDEEARQLWLRFLPEERVLPGNSKDNFWEMGDTGPCGPCSEIHFDRIGGRNAASLVNQDDPDVLEVWNLVFMQFNREPNGQLRPLPAKSVDTGMGFERLVSILQDKRSNYDTDVFGPIFEAIQKITGSPPYAGLLGEADADRRDTAYRVVADHIRTLSFAIADGAVPSNEGRGYVLRRILRRAVRYGRQMLGAQEGFFVALVPSVVDVLGGTFPELVEKQKLIEEVIAEEEAAFSSMLSRGIKEFNARAEEIKAAGQQGFDGEAAFFLYDSMGFPLDLTELMAREAGLTVDTEGFAAAMAAQKARSAAAAAAQKGGGMDLALGPEQVAWLSDHGVAFTDDEAKYEPGVQPTAKVKAIYSTDGFLEDHAATGSKLGLVLDRTSFYAQGGGQVADTGALTGDGIEFEVSTVQLFGGFVLHLGELKCGTLSPGMEVTCEVDYDRRARITRSHTLTHMINYALTQVLGDGVSQKGSLVDEYKARFDFSHGKAMTTEQLQEVEEIVTNAVVTSLPVHTDMVPLEKAMEINNLRAVFGESYPDPVRVVSIGPSIDELLADPKRADWGKYSIELCGGNHVDMTSGLQDFALVEEGAVAKGIRRVVGVTGDLAAEAKANGAALRARLDAVGAKIPVDAEGIQDARNELNNIKQELDAATMSAHIKAALREQEAALGKKLLQAGKKLQQAAVDRAANDALSVAEEAVKAGQRYAVLEVPGTVDSKGLQPLVQRILKQTGVAVLALTVDAEAAKVACYAAVPDADVGTLPANTWLKPVLEELGGRGGGKPGAAQGSGSEISNVAKALEIAKAIADEAFA</sequence>
<evidence type="ECO:0000313" key="14">
    <source>
        <dbReference type="EMBL" id="KAL1524223.1"/>
    </source>
</evidence>
<evidence type="ECO:0000256" key="7">
    <source>
        <dbReference type="ARBA" id="ARBA00022840"/>
    </source>
</evidence>
<evidence type="ECO:0000256" key="6">
    <source>
        <dbReference type="ARBA" id="ARBA00022833"/>
    </source>
</evidence>
<feature type="binding site" evidence="12">
    <location>
        <position position="720"/>
    </location>
    <ligand>
        <name>Zn(2+)</name>
        <dbReference type="ChEBI" id="CHEBI:29105"/>
    </ligand>
</feature>
<feature type="binding site" evidence="12">
    <location>
        <position position="605"/>
    </location>
    <ligand>
        <name>Zn(2+)</name>
        <dbReference type="ChEBI" id="CHEBI:29105"/>
    </ligand>
</feature>
<keyword evidence="8 12" id="KW-0694">RNA-binding</keyword>
<accession>A0AB34JQC2</accession>
<comment type="caution">
    <text evidence="14">The sequence shown here is derived from an EMBL/GenBank/DDBJ whole genome shotgun (WGS) entry which is preliminary data.</text>
</comment>
<dbReference type="GO" id="GO:0002161">
    <property type="term" value="F:aminoacyl-tRNA deacylase activity"/>
    <property type="evidence" value="ECO:0007669"/>
    <property type="project" value="TreeGrafter"/>
</dbReference>
<dbReference type="GO" id="GO:0070143">
    <property type="term" value="P:mitochondrial alanyl-tRNA aminoacylation"/>
    <property type="evidence" value="ECO:0007669"/>
    <property type="project" value="UniProtKB-UniRule"/>
</dbReference>